<dbReference type="Proteomes" id="UP000078512">
    <property type="component" value="Unassembled WGS sequence"/>
</dbReference>
<evidence type="ECO:0000259" key="4">
    <source>
        <dbReference type="Pfam" id="PF24782"/>
    </source>
</evidence>
<feature type="compositionally biased region" description="Basic and acidic residues" evidence="2">
    <location>
        <begin position="1147"/>
        <end position="1166"/>
    </location>
</feature>
<feature type="region of interest" description="Disordered" evidence="2">
    <location>
        <begin position="907"/>
        <end position="1015"/>
    </location>
</feature>
<dbReference type="InterPro" id="IPR015943">
    <property type="entry name" value="WD40/YVTN_repeat-like_dom_sf"/>
</dbReference>
<dbReference type="Pfam" id="PF08662">
    <property type="entry name" value="eIF2A"/>
    <property type="match status" value="1"/>
</dbReference>
<feature type="region of interest" description="Disordered" evidence="2">
    <location>
        <begin position="1527"/>
        <end position="1550"/>
    </location>
</feature>
<dbReference type="EMBL" id="KV442015">
    <property type="protein sequence ID" value="OAQ35257.1"/>
    <property type="molecule type" value="Genomic_DNA"/>
</dbReference>
<feature type="compositionally biased region" description="Low complexity" evidence="2">
    <location>
        <begin position="970"/>
        <end position="989"/>
    </location>
</feature>
<feature type="region of interest" description="Disordered" evidence="2">
    <location>
        <begin position="1034"/>
        <end position="1236"/>
    </location>
</feature>
<dbReference type="InterPro" id="IPR036322">
    <property type="entry name" value="WD40_repeat_dom_sf"/>
</dbReference>
<feature type="compositionally biased region" description="Polar residues" evidence="2">
    <location>
        <begin position="933"/>
        <end position="946"/>
    </location>
</feature>
<dbReference type="OrthoDB" id="6252103at2759"/>
<feature type="compositionally biased region" description="Low complexity" evidence="2">
    <location>
        <begin position="18"/>
        <end position="30"/>
    </location>
</feature>
<dbReference type="STRING" id="1314771.A0A197KC32"/>
<dbReference type="SUPFAM" id="SSF50978">
    <property type="entry name" value="WD40 repeat-like"/>
    <property type="match status" value="2"/>
</dbReference>
<accession>A0A197KC32</accession>
<reference evidence="5 6" key="1">
    <citation type="submission" date="2016-05" db="EMBL/GenBank/DDBJ databases">
        <title>Genome sequencing reveals origins of a unique bacterial endosymbiosis in the earliest lineages of terrestrial Fungi.</title>
        <authorList>
            <consortium name="DOE Joint Genome Institute"/>
            <person name="Uehling J."/>
            <person name="Gryganskyi A."/>
            <person name="Hameed K."/>
            <person name="Tschaplinski T."/>
            <person name="Misztal P."/>
            <person name="Wu S."/>
            <person name="Desiro A."/>
            <person name="Vande Pol N."/>
            <person name="Du Z.-Y."/>
            <person name="Zienkiewicz A."/>
            <person name="Zienkiewicz K."/>
            <person name="Morin E."/>
            <person name="Tisserant E."/>
            <person name="Splivallo R."/>
            <person name="Hainaut M."/>
            <person name="Henrissat B."/>
            <person name="Ohm R."/>
            <person name="Kuo A."/>
            <person name="Yan J."/>
            <person name="Lipzen A."/>
            <person name="Nolan M."/>
            <person name="Labutti K."/>
            <person name="Barry K."/>
            <person name="Goldstein A."/>
            <person name="Labbe J."/>
            <person name="Schadt C."/>
            <person name="Tuskan G."/>
            <person name="Grigoriev I."/>
            <person name="Martin F."/>
            <person name="Vilgalys R."/>
            <person name="Bonito G."/>
        </authorList>
    </citation>
    <scope>NUCLEOTIDE SEQUENCE [LARGE SCALE GENOMIC DNA]</scope>
    <source>
        <strain evidence="5 6">AG-77</strain>
    </source>
</reference>
<feature type="domain" description="MABP1/WDR62 second WD40" evidence="4">
    <location>
        <begin position="485"/>
        <end position="850"/>
    </location>
</feature>
<feature type="compositionally biased region" description="Basic and acidic residues" evidence="2">
    <location>
        <begin position="1615"/>
        <end position="1636"/>
    </location>
</feature>
<gene>
    <name evidence="5" type="ORF">K457DRAFT_28011</name>
</gene>
<feature type="compositionally biased region" description="Polar residues" evidence="2">
    <location>
        <begin position="1447"/>
        <end position="1458"/>
    </location>
</feature>
<feature type="domain" description="Translation initiation factor beta propellor-like" evidence="3">
    <location>
        <begin position="189"/>
        <end position="296"/>
    </location>
</feature>
<feature type="region of interest" description="Disordered" evidence="2">
    <location>
        <begin position="1602"/>
        <end position="1636"/>
    </location>
</feature>
<feature type="repeat" description="WD" evidence="1">
    <location>
        <begin position="230"/>
        <end position="273"/>
    </location>
</feature>
<feature type="compositionally biased region" description="Polar residues" evidence="2">
    <location>
        <begin position="909"/>
        <end position="924"/>
    </location>
</feature>
<dbReference type="InterPro" id="IPR013979">
    <property type="entry name" value="TIF_beta_prop-like"/>
</dbReference>
<dbReference type="Pfam" id="PF24782">
    <property type="entry name" value="WD40_MABP1-WDR62_2nd"/>
    <property type="match status" value="1"/>
</dbReference>
<dbReference type="PROSITE" id="PS50082">
    <property type="entry name" value="WD_REPEATS_2"/>
    <property type="match status" value="2"/>
</dbReference>
<feature type="compositionally biased region" description="Polar residues" evidence="2">
    <location>
        <begin position="1084"/>
        <end position="1095"/>
    </location>
</feature>
<sequence length="1711" mass="183840">MLRKTGRSISSSHPNIASNNGPSGSLPSSPAMRRRRKESECMLKLERVLGLTSNKPMILSVNSTHDLVAYAAGCVVVLYNHKLDKQVGLLCSATLNKAPSSSSGDGVLSASGPGSHHSGILGLGGSGVGSSRGIASLGGSPRSMAGTQWMNHPMASANINPLAGLAPMSLAEPSSSFGASNPSSNKNVKPKPISCLSFSPDGQFLAIGEMGHQPRILIWEVASQSLVGELQGHKFGVQAVQFSPNSKFVVSLGFQHDGYIHVWNWRTNTQIASNKVTSKVNALAFSADGSYFVTAGLRHIKFWYLNVGANKRAGSSSTRVLDGRSGILGELRDSSYVDVVCSQDGRFTYAITSNGILCVFSEGRIMEKWIDLHVRGAYSINLEERCVICACTDGFIRLFEPETLQYIVTLPKPSPVGTFGIETHQEPQEEQAQHEIIADVLASQFDASSSSLICIYSDRSIIVWNLTDYKNAVVSTSHHFHSDCVWGVEMVPELATGEQGGNLFPPETFATYSADGSIIFWSLNDNVSTLPPLSDPNRLSTSDTIADPPLAHKEIVRVLYADEHCRSWIQSPDTQDPMDPGYNIVPLECGVRMVKISPDGKLLASGDKGGNLRVHSLATLEKLTYQEAHDTEILAIDFTDSKAQDSAVLVATAGRDRLLHIFDVQNDYALVQTLDDHSSSITCIKFAADGSRMMSCGADKSIIFRSCQKNEDGMTFLPYHQAPGRATFYDMALHGPSQTISVVSGDRRFSVYALESGKSIHTFKAETKGNDLTAGMAEVCSMNHLSMDPTGTIAAASGSDKSVRIYDLLHGTCLAHMIAHSELVTGVKFTTGFTRVISTSADGCVLVWRLSKDIVRRIQTRMLENVTLPSYLQAKVADKLSIPISNSTLGVSPKPLKIKKSTDRLTYASDYSNPSRRNSTTSLMSDDFDVQSDDLNPSQLQQQRSRYMSKDSRVEDISQDFTPVSVAKPTSTRTAGTRTRTSTASSVRTPLNRSRQNSASQPVTPRSNLSSSRSAVLSELPPWNKNIVKEKVVIPPSTLSSQKPPEPTSPRQRVTKALVKGKWLPTPTNPRPRAISLGVPNEKSIISSDPSVQETAEQRERHALSDHTPRSHAGATSVASADDDEMSDETDFDDGLGFVPPGICDSPVKDAPDPDTRLKVEPKRASTSDSAARPIPRTTDSIDSTGEPVDATASGVETEDELVGQETGGSEERDGDDEEAEDEESVIDSASDHDALSPIQSRFRSLGMDIPGPVEVAGSFEEGERLRSPVSGYNSATASPLSRRASLKPAELGRRSLSAKFLTAHAATIMLGLTRSSMQERNGYTGNEGLQEGAPLELSSADTTPALEEDKEMALADTEHVEPVAADAGSRPTSSSHSELTETDVAQSRDHQPMLFEDRLNPVSLNSLTKAVMRRRARSSAIAPSVTQSPTQSHIQDGAVAEEHSGPNDSPGVTTRGSASEDLSKEVERTRKRLQELGYLSSPTATTAAGSHRPSSLGSVLTTISADKFADELISRDQVERIDIRPPAGGMDVEARPMSPPPMQSSSTKSILTSPAHVTSPVIKRNTSHGGVVVAPPFHGQTDGQARAQASLDMALAGIVQSDRATPPPPTGQHESVKPKKATTRDKDGSGGEDDASLRDAFARISFLISHKAKSAMVHLNAGDNAGAEHLADTQAWVKETRDGLLKLVGEAQGHLWTLEQAFAASSEDVE</sequence>
<dbReference type="SMART" id="SM00320">
    <property type="entry name" value="WD40"/>
    <property type="match status" value="10"/>
</dbReference>
<dbReference type="InterPro" id="IPR052779">
    <property type="entry name" value="WDR62"/>
</dbReference>
<dbReference type="PANTHER" id="PTHR45589:SF1">
    <property type="entry name" value="WD REPEAT DOMAIN 62, ISOFORM G"/>
    <property type="match status" value="1"/>
</dbReference>
<feature type="region of interest" description="Disordered" evidence="2">
    <location>
        <begin position="1362"/>
        <end position="1398"/>
    </location>
</feature>
<feature type="compositionally biased region" description="Polar residues" evidence="2">
    <location>
        <begin position="991"/>
        <end position="1006"/>
    </location>
</feature>
<evidence type="ECO:0000313" key="6">
    <source>
        <dbReference type="Proteomes" id="UP000078512"/>
    </source>
</evidence>
<keyword evidence="1" id="KW-0853">WD repeat</keyword>
<proteinExistence type="predicted"/>
<dbReference type="InterPro" id="IPR056162">
    <property type="entry name" value="WD40_MABP1-WDR62_2nd"/>
</dbReference>
<dbReference type="InterPro" id="IPR001680">
    <property type="entry name" value="WD40_rpt"/>
</dbReference>
<dbReference type="Gene3D" id="2.130.10.10">
    <property type="entry name" value="YVTN repeat-like/Quinoprotein amine dehydrogenase"/>
    <property type="match status" value="4"/>
</dbReference>
<evidence type="ECO:0000313" key="5">
    <source>
        <dbReference type="EMBL" id="OAQ35257.1"/>
    </source>
</evidence>
<feature type="compositionally biased region" description="Basic and acidic residues" evidence="2">
    <location>
        <begin position="1096"/>
        <end position="1109"/>
    </location>
</feature>
<keyword evidence="6" id="KW-1185">Reference proteome</keyword>
<feature type="compositionally biased region" description="Basic and acidic residues" evidence="2">
    <location>
        <begin position="1462"/>
        <end position="1475"/>
    </location>
</feature>
<feature type="repeat" description="WD" evidence="1">
    <location>
        <begin position="817"/>
        <end position="851"/>
    </location>
</feature>
<dbReference type="PANTHER" id="PTHR45589">
    <property type="entry name" value="WD REPEAT DOMAIN 62, ISOFORM G"/>
    <property type="match status" value="1"/>
</dbReference>
<feature type="compositionally biased region" description="Polar residues" evidence="2">
    <location>
        <begin position="1481"/>
        <end position="1498"/>
    </location>
</feature>
<evidence type="ECO:0000256" key="1">
    <source>
        <dbReference type="PROSITE-ProRule" id="PRU00221"/>
    </source>
</evidence>
<feature type="compositionally biased region" description="Acidic residues" evidence="2">
    <location>
        <begin position="1213"/>
        <end position="1226"/>
    </location>
</feature>
<feature type="compositionally biased region" description="Acidic residues" evidence="2">
    <location>
        <begin position="1121"/>
        <end position="1134"/>
    </location>
</feature>
<feature type="compositionally biased region" description="Basic and acidic residues" evidence="2">
    <location>
        <begin position="1387"/>
        <end position="1398"/>
    </location>
</feature>
<feature type="region of interest" description="Disordered" evidence="2">
    <location>
        <begin position="1441"/>
        <end position="1498"/>
    </location>
</feature>
<organism evidence="5 6">
    <name type="scientific">Linnemannia elongata AG-77</name>
    <dbReference type="NCBI Taxonomy" id="1314771"/>
    <lineage>
        <taxon>Eukaryota</taxon>
        <taxon>Fungi</taxon>
        <taxon>Fungi incertae sedis</taxon>
        <taxon>Mucoromycota</taxon>
        <taxon>Mortierellomycotina</taxon>
        <taxon>Mortierellomycetes</taxon>
        <taxon>Mortierellales</taxon>
        <taxon>Mortierellaceae</taxon>
        <taxon>Linnemannia</taxon>
    </lineage>
</organism>
<evidence type="ECO:0000259" key="3">
    <source>
        <dbReference type="Pfam" id="PF08662"/>
    </source>
</evidence>
<name>A0A197KC32_9FUNG</name>
<feature type="region of interest" description="Disordered" evidence="2">
    <location>
        <begin position="1"/>
        <end position="37"/>
    </location>
</feature>
<protein>
    <submittedName>
        <fullName evidence="5">WD40 repeat-like protein</fullName>
    </submittedName>
</protein>
<evidence type="ECO:0000256" key="2">
    <source>
        <dbReference type="SAM" id="MobiDB-lite"/>
    </source>
</evidence>
<feature type="compositionally biased region" description="Polar residues" evidence="2">
    <location>
        <begin position="7"/>
        <end position="17"/>
    </location>
</feature>